<dbReference type="AlphaFoldDB" id="A0A930YN06"/>
<evidence type="ECO:0000256" key="3">
    <source>
        <dbReference type="ARBA" id="ARBA00017959"/>
    </source>
</evidence>
<evidence type="ECO:0000256" key="1">
    <source>
        <dbReference type="ARBA" id="ARBA00008226"/>
    </source>
</evidence>
<sequence length="159" mass="16208">HGLKVRPEAVAARVEQLQSDLREAHKKAEAATVGAGSNRIAEALHNAHELDGYRCVITRLDDLSGKDLRSVWDGIRDASDGHPVACVIASVTPDKKVALLAGATDTAVSAGFSAGALIKDIAGLVGGRGGGRPNMAQAGGVDISGIDAALEAAKQKLGI</sequence>
<keyword evidence="4" id="KW-0820">tRNA-binding</keyword>
<dbReference type="Pfam" id="PF02272">
    <property type="entry name" value="DHHA1"/>
    <property type="match status" value="1"/>
</dbReference>
<keyword evidence="9" id="KW-0648">Protein biosynthesis</keyword>
<comment type="caution">
    <text evidence="13">The sequence shown here is derived from an EMBL/GenBank/DDBJ whole genome shotgun (WGS) entry which is preliminary data.</text>
</comment>
<evidence type="ECO:0000256" key="7">
    <source>
        <dbReference type="ARBA" id="ARBA00022840"/>
    </source>
</evidence>
<name>A0A930YN06_9ACTN</name>
<evidence type="ECO:0000256" key="6">
    <source>
        <dbReference type="ARBA" id="ARBA00022741"/>
    </source>
</evidence>
<dbReference type="GO" id="GO:0005524">
    <property type="term" value="F:ATP binding"/>
    <property type="evidence" value="ECO:0007669"/>
    <property type="project" value="UniProtKB-KW"/>
</dbReference>
<dbReference type="PANTHER" id="PTHR11777:SF9">
    <property type="entry name" value="ALANINE--TRNA LIGASE, CYTOPLASMIC"/>
    <property type="match status" value="1"/>
</dbReference>
<evidence type="ECO:0000313" key="13">
    <source>
        <dbReference type="EMBL" id="MBF4807513.1"/>
    </source>
</evidence>
<protein>
    <recommendedName>
        <fullName evidence="3">Alanine--tRNA ligase</fullName>
        <ecNumber evidence="2">6.1.1.7</ecNumber>
    </recommendedName>
    <alternativeName>
        <fullName evidence="11">Alanyl-tRNA synthetase</fullName>
    </alternativeName>
</protein>
<dbReference type="InterPro" id="IPR003156">
    <property type="entry name" value="DHHA1_dom"/>
</dbReference>
<evidence type="ECO:0000256" key="9">
    <source>
        <dbReference type="ARBA" id="ARBA00022917"/>
    </source>
</evidence>
<feature type="non-terminal residue" evidence="13">
    <location>
        <position position="1"/>
    </location>
</feature>
<dbReference type="GO" id="GO:0006419">
    <property type="term" value="P:alanyl-tRNA aminoacylation"/>
    <property type="evidence" value="ECO:0007669"/>
    <property type="project" value="TreeGrafter"/>
</dbReference>
<evidence type="ECO:0000256" key="8">
    <source>
        <dbReference type="ARBA" id="ARBA00022884"/>
    </source>
</evidence>
<dbReference type="GO" id="GO:0002161">
    <property type="term" value="F:aminoacyl-tRNA deacylase activity"/>
    <property type="evidence" value="ECO:0007669"/>
    <property type="project" value="TreeGrafter"/>
</dbReference>
<dbReference type="GO" id="GO:0000049">
    <property type="term" value="F:tRNA binding"/>
    <property type="evidence" value="ECO:0007669"/>
    <property type="project" value="UniProtKB-KW"/>
</dbReference>
<keyword evidence="8" id="KW-0694">RNA-binding</keyword>
<evidence type="ECO:0000259" key="12">
    <source>
        <dbReference type="Pfam" id="PF02272"/>
    </source>
</evidence>
<dbReference type="GO" id="GO:0004813">
    <property type="term" value="F:alanine-tRNA ligase activity"/>
    <property type="evidence" value="ECO:0007669"/>
    <property type="project" value="UniProtKB-EC"/>
</dbReference>
<dbReference type="PANTHER" id="PTHR11777">
    <property type="entry name" value="ALANYL-TRNA SYNTHETASE"/>
    <property type="match status" value="1"/>
</dbReference>
<dbReference type="EMBL" id="JABZGW010000061">
    <property type="protein sequence ID" value="MBF4807513.1"/>
    <property type="molecule type" value="Genomic_DNA"/>
</dbReference>
<organism evidence="13 14">
    <name type="scientific">Lancefieldella rimae</name>
    <dbReference type="NCBI Taxonomy" id="1383"/>
    <lineage>
        <taxon>Bacteria</taxon>
        <taxon>Bacillati</taxon>
        <taxon>Actinomycetota</taxon>
        <taxon>Coriobacteriia</taxon>
        <taxon>Coriobacteriales</taxon>
        <taxon>Atopobiaceae</taxon>
        <taxon>Lancefieldella</taxon>
    </lineage>
</organism>
<dbReference type="GO" id="GO:0005829">
    <property type="term" value="C:cytosol"/>
    <property type="evidence" value="ECO:0007669"/>
    <property type="project" value="TreeGrafter"/>
</dbReference>
<evidence type="ECO:0000256" key="2">
    <source>
        <dbReference type="ARBA" id="ARBA00013168"/>
    </source>
</evidence>
<evidence type="ECO:0000256" key="10">
    <source>
        <dbReference type="ARBA" id="ARBA00023146"/>
    </source>
</evidence>
<evidence type="ECO:0000256" key="11">
    <source>
        <dbReference type="ARBA" id="ARBA00032577"/>
    </source>
</evidence>
<comment type="similarity">
    <text evidence="1">Belongs to the class-II aminoacyl-tRNA synthetase family.</text>
</comment>
<evidence type="ECO:0000313" key="14">
    <source>
        <dbReference type="Proteomes" id="UP000698335"/>
    </source>
</evidence>
<dbReference type="InterPro" id="IPR050058">
    <property type="entry name" value="Ala-tRNA_ligase"/>
</dbReference>
<accession>A0A930YN06</accession>
<evidence type="ECO:0000256" key="4">
    <source>
        <dbReference type="ARBA" id="ARBA00022555"/>
    </source>
</evidence>
<gene>
    <name evidence="13" type="ORF">HXK26_02290</name>
</gene>
<feature type="domain" description="DHHA1" evidence="12">
    <location>
        <begin position="54"/>
        <end position="157"/>
    </location>
</feature>
<evidence type="ECO:0000256" key="5">
    <source>
        <dbReference type="ARBA" id="ARBA00022598"/>
    </source>
</evidence>
<dbReference type="Proteomes" id="UP000698335">
    <property type="component" value="Unassembled WGS sequence"/>
</dbReference>
<proteinExistence type="inferred from homology"/>
<dbReference type="FunFam" id="3.10.310.40:FF:000001">
    <property type="entry name" value="Alanine--tRNA ligase"/>
    <property type="match status" value="1"/>
</dbReference>
<keyword evidence="10" id="KW-0030">Aminoacyl-tRNA synthetase</keyword>
<dbReference type="Gene3D" id="3.10.310.40">
    <property type="match status" value="1"/>
</dbReference>
<keyword evidence="7" id="KW-0067">ATP-binding</keyword>
<keyword evidence="6" id="KW-0547">Nucleotide-binding</keyword>
<keyword evidence="5 13" id="KW-0436">Ligase</keyword>
<reference evidence="13" key="1">
    <citation type="submission" date="2020-04" db="EMBL/GenBank/DDBJ databases">
        <title>Deep metagenomics examines the oral microbiome during advanced dental caries in children, revealing novel taxa and co-occurrences with host molecules.</title>
        <authorList>
            <person name="Baker J.L."/>
            <person name="Morton J.T."/>
            <person name="Dinis M."/>
            <person name="Alvarez R."/>
            <person name="Tran N.C."/>
            <person name="Knight R."/>
            <person name="Edlund A."/>
        </authorList>
    </citation>
    <scope>NUCLEOTIDE SEQUENCE</scope>
    <source>
        <strain evidence="13">JCVI_38_bin.5</strain>
    </source>
</reference>
<dbReference type="EC" id="6.1.1.7" evidence="2"/>